<gene>
    <name evidence="2" type="ORF">BTMF_LOCUS14237</name>
</gene>
<protein>
    <submittedName>
        <fullName evidence="4">Transposase</fullName>
    </submittedName>
</protein>
<name>A0A0R3R8A1_9BILA</name>
<sequence length="31" mass="3630">MVRDSHSHNNPLDMSRFEMKHIVTQSPIHKG</sequence>
<evidence type="ECO:0000313" key="3">
    <source>
        <dbReference type="Proteomes" id="UP000280834"/>
    </source>
</evidence>
<evidence type="ECO:0000256" key="1">
    <source>
        <dbReference type="SAM" id="MobiDB-lite"/>
    </source>
</evidence>
<feature type="region of interest" description="Disordered" evidence="1">
    <location>
        <begin position="1"/>
        <end position="31"/>
    </location>
</feature>
<dbReference type="AlphaFoldDB" id="A0A0R3R8A1"/>
<keyword evidence="3" id="KW-1185">Reference proteome</keyword>
<dbReference type="WBParaSite" id="BTMF_0001625701-mRNA-1">
    <property type="protein sequence ID" value="BTMF_0001625701-mRNA-1"/>
    <property type="gene ID" value="BTMF_0001625701"/>
</dbReference>
<proteinExistence type="predicted"/>
<organism evidence="4">
    <name type="scientific">Brugia timori</name>
    <dbReference type="NCBI Taxonomy" id="42155"/>
    <lineage>
        <taxon>Eukaryota</taxon>
        <taxon>Metazoa</taxon>
        <taxon>Ecdysozoa</taxon>
        <taxon>Nematoda</taxon>
        <taxon>Chromadorea</taxon>
        <taxon>Rhabditida</taxon>
        <taxon>Spirurina</taxon>
        <taxon>Spiruromorpha</taxon>
        <taxon>Filarioidea</taxon>
        <taxon>Onchocercidae</taxon>
        <taxon>Brugia</taxon>
    </lineage>
</organism>
<reference evidence="2 3" key="2">
    <citation type="submission" date="2018-11" db="EMBL/GenBank/DDBJ databases">
        <authorList>
            <consortium name="Pathogen Informatics"/>
        </authorList>
    </citation>
    <scope>NUCLEOTIDE SEQUENCE [LARGE SCALE GENOMIC DNA]</scope>
</reference>
<dbReference type="Proteomes" id="UP000280834">
    <property type="component" value="Unassembled WGS sequence"/>
</dbReference>
<evidence type="ECO:0000313" key="2">
    <source>
        <dbReference type="EMBL" id="VDO48547.1"/>
    </source>
</evidence>
<accession>A0A0R3R8A1</accession>
<reference evidence="4" key="1">
    <citation type="submission" date="2017-02" db="UniProtKB">
        <authorList>
            <consortium name="WormBaseParasite"/>
        </authorList>
    </citation>
    <scope>IDENTIFICATION</scope>
</reference>
<evidence type="ECO:0000313" key="4">
    <source>
        <dbReference type="WBParaSite" id="BTMF_0001625701-mRNA-1"/>
    </source>
</evidence>
<dbReference type="EMBL" id="UZAG01020966">
    <property type="protein sequence ID" value="VDO48547.1"/>
    <property type="molecule type" value="Genomic_DNA"/>
</dbReference>